<keyword evidence="6 9" id="KW-1133">Transmembrane helix</keyword>
<feature type="transmembrane region" description="Helical" evidence="9">
    <location>
        <begin position="91"/>
        <end position="117"/>
    </location>
</feature>
<evidence type="ECO:0000256" key="5">
    <source>
        <dbReference type="ARBA" id="ARBA00022970"/>
    </source>
</evidence>
<dbReference type="InterPro" id="IPR052157">
    <property type="entry name" value="BCAA_transport_permease"/>
</dbReference>
<keyword evidence="3" id="KW-1003">Cell membrane</keyword>
<evidence type="ECO:0000313" key="10">
    <source>
        <dbReference type="EMBL" id="PPK80011.1"/>
    </source>
</evidence>
<gene>
    <name evidence="10" type="ORF">BXY41_108236</name>
</gene>
<sequence>MTVSFFFQTLISGISNGMVSYLMIAGVSLIISGMSMVNFGQGAFYVLGTYLTYTIAAKIGFVPSLILVPILVAGIGYFVEKATRPLFGKDMLYIMLLTYGVAYMLCDIIVMFWGYSIRLLSLPAFLNGGVKIVGIKFPVYYIFEIVISGITAFAFWLMINKTKLGMLTRAIISDRPMVANLGVNVNQMFSVLFMIGIGIAGLGGVLNAPVTGMSPKEGLSIFGNVMPILCIGGLRNMDGCLPAALLVGLVNAFGAVYLPQYYNVLPAALMVICMFINPKGIFTRREGR</sequence>
<keyword evidence="5" id="KW-0029">Amino-acid transport</keyword>
<feature type="transmembrane region" description="Helical" evidence="9">
    <location>
        <begin position="241"/>
        <end position="258"/>
    </location>
</feature>
<dbReference type="PANTHER" id="PTHR11795">
    <property type="entry name" value="BRANCHED-CHAIN AMINO ACID TRANSPORT SYSTEM PERMEASE PROTEIN LIVH"/>
    <property type="match status" value="1"/>
</dbReference>
<feature type="transmembrane region" description="Helical" evidence="9">
    <location>
        <begin position="137"/>
        <end position="159"/>
    </location>
</feature>
<feature type="transmembrane region" description="Helical" evidence="9">
    <location>
        <begin position="59"/>
        <end position="79"/>
    </location>
</feature>
<evidence type="ECO:0000313" key="11">
    <source>
        <dbReference type="Proteomes" id="UP000237749"/>
    </source>
</evidence>
<reference evidence="10 11" key="1">
    <citation type="submission" date="2018-02" db="EMBL/GenBank/DDBJ databases">
        <title>Genomic Encyclopedia of Archaeal and Bacterial Type Strains, Phase II (KMG-II): from individual species to whole genera.</title>
        <authorList>
            <person name="Goeker M."/>
        </authorList>
    </citation>
    <scope>NUCLEOTIDE SEQUENCE [LARGE SCALE GENOMIC DNA]</scope>
    <source>
        <strain evidence="10 11">DSM 3808</strain>
    </source>
</reference>
<protein>
    <submittedName>
        <fullName evidence="10">Amino acid/amide ABC transporter membrane protein 1 (HAAT family)</fullName>
    </submittedName>
</protein>
<evidence type="ECO:0000256" key="3">
    <source>
        <dbReference type="ARBA" id="ARBA00022475"/>
    </source>
</evidence>
<keyword evidence="11" id="KW-1185">Reference proteome</keyword>
<dbReference type="RefSeq" id="WP_170072417.1">
    <property type="nucleotide sequence ID" value="NZ_PTJA01000008.1"/>
</dbReference>
<evidence type="ECO:0000256" key="9">
    <source>
        <dbReference type="SAM" id="Phobius"/>
    </source>
</evidence>
<dbReference type="InterPro" id="IPR001851">
    <property type="entry name" value="ABC_transp_permease"/>
</dbReference>
<evidence type="ECO:0000256" key="7">
    <source>
        <dbReference type="ARBA" id="ARBA00023136"/>
    </source>
</evidence>
<keyword evidence="4 9" id="KW-0812">Transmembrane</keyword>
<comment type="subcellular location">
    <subcellularLocation>
        <location evidence="1">Cell membrane</location>
        <topology evidence="1">Multi-pass membrane protein</topology>
    </subcellularLocation>
</comment>
<dbReference type="Pfam" id="PF02653">
    <property type="entry name" value="BPD_transp_2"/>
    <property type="match status" value="1"/>
</dbReference>
<accession>A0A2S6HQY1</accession>
<evidence type="ECO:0000256" key="4">
    <source>
        <dbReference type="ARBA" id="ARBA00022692"/>
    </source>
</evidence>
<dbReference type="CDD" id="cd06582">
    <property type="entry name" value="TM_PBP1_LivH_like"/>
    <property type="match status" value="1"/>
</dbReference>
<dbReference type="GO" id="GO:0006865">
    <property type="term" value="P:amino acid transport"/>
    <property type="evidence" value="ECO:0007669"/>
    <property type="project" value="UniProtKB-KW"/>
</dbReference>
<evidence type="ECO:0000256" key="1">
    <source>
        <dbReference type="ARBA" id="ARBA00004651"/>
    </source>
</evidence>
<evidence type="ECO:0000256" key="2">
    <source>
        <dbReference type="ARBA" id="ARBA00022448"/>
    </source>
</evidence>
<feature type="transmembrane region" description="Helical" evidence="9">
    <location>
        <begin position="21"/>
        <end position="47"/>
    </location>
</feature>
<organism evidence="10 11">
    <name type="scientific">Lacrimispora xylanisolvens</name>
    <dbReference type="NCBI Taxonomy" id="384636"/>
    <lineage>
        <taxon>Bacteria</taxon>
        <taxon>Bacillati</taxon>
        <taxon>Bacillota</taxon>
        <taxon>Clostridia</taxon>
        <taxon>Lachnospirales</taxon>
        <taxon>Lachnospiraceae</taxon>
        <taxon>Lacrimispora</taxon>
    </lineage>
</organism>
<comment type="similarity">
    <text evidence="8">Belongs to the binding-protein-dependent transport system permease family. LivHM subfamily.</text>
</comment>
<dbReference type="GO" id="GO:0005886">
    <property type="term" value="C:plasma membrane"/>
    <property type="evidence" value="ECO:0007669"/>
    <property type="project" value="UniProtKB-SubCell"/>
</dbReference>
<dbReference type="AlphaFoldDB" id="A0A2S6HQY1"/>
<evidence type="ECO:0000256" key="6">
    <source>
        <dbReference type="ARBA" id="ARBA00022989"/>
    </source>
</evidence>
<dbReference type="Proteomes" id="UP000237749">
    <property type="component" value="Unassembled WGS sequence"/>
</dbReference>
<feature type="transmembrane region" description="Helical" evidence="9">
    <location>
        <begin position="185"/>
        <end position="206"/>
    </location>
</feature>
<keyword evidence="2" id="KW-0813">Transport</keyword>
<evidence type="ECO:0000256" key="8">
    <source>
        <dbReference type="ARBA" id="ARBA00037998"/>
    </source>
</evidence>
<dbReference type="PANTHER" id="PTHR11795:SF442">
    <property type="entry name" value="ABC TRANSPORTER ATP-BINDING PROTEIN"/>
    <property type="match status" value="1"/>
</dbReference>
<proteinExistence type="inferred from homology"/>
<dbReference type="EMBL" id="PTJA01000008">
    <property type="protein sequence ID" value="PPK80011.1"/>
    <property type="molecule type" value="Genomic_DNA"/>
</dbReference>
<keyword evidence="7 9" id="KW-0472">Membrane</keyword>
<comment type="caution">
    <text evidence="10">The sequence shown here is derived from an EMBL/GenBank/DDBJ whole genome shotgun (WGS) entry which is preliminary data.</text>
</comment>
<name>A0A2S6HQY1_9FIRM</name>
<dbReference type="GO" id="GO:0022857">
    <property type="term" value="F:transmembrane transporter activity"/>
    <property type="evidence" value="ECO:0007669"/>
    <property type="project" value="InterPro"/>
</dbReference>